<accession>A0A6I1FI76</accession>
<keyword evidence="4 6" id="KW-0862">Zinc</keyword>
<evidence type="ECO:0000256" key="2">
    <source>
        <dbReference type="ARBA" id="ARBA00012925"/>
    </source>
</evidence>
<dbReference type="CDD" id="cd03379">
    <property type="entry name" value="beta_CA_cladeD"/>
    <property type="match status" value="1"/>
</dbReference>
<dbReference type="AlphaFoldDB" id="A0A6I1FI76"/>
<dbReference type="PANTHER" id="PTHR43175:SF3">
    <property type="entry name" value="CARBON DISULFIDE HYDROLASE"/>
    <property type="match status" value="1"/>
</dbReference>
<dbReference type="Proteomes" id="UP000429595">
    <property type="component" value="Unassembled WGS sequence"/>
</dbReference>
<keyword evidence="8" id="KW-1185">Reference proteome</keyword>
<comment type="cofactor">
    <cofactor evidence="6">
        <name>Zn(2+)</name>
        <dbReference type="ChEBI" id="CHEBI:29105"/>
    </cofactor>
    <text evidence="6">Binds 1 zinc ion per subunit.</text>
</comment>
<comment type="catalytic activity">
    <reaction evidence="5">
        <text>hydrogencarbonate + H(+) = CO2 + H2O</text>
        <dbReference type="Rhea" id="RHEA:10748"/>
        <dbReference type="ChEBI" id="CHEBI:15377"/>
        <dbReference type="ChEBI" id="CHEBI:15378"/>
        <dbReference type="ChEBI" id="CHEBI:16526"/>
        <dbReference type="ChEBI" id="CHEBI:17544"/>
        <dbReference type="EC" id="4.2.1.1"/>
    </reaction>
</comment>
<dbReference type="RefSeq" id="WP_152153354.1">
    <property type="nucleotide sequence ID" value="NZ_WEIO01000009.1"/>
</dbReference>
<evidence type="ECO:0000256" key="4">
    <source>
        <dbReference type="ARBA" id="ARBA00022833"/>
    </source>
</evidence>
<comment type="similarity">
    <text evidence="1">Belongs to the beta-class carbonic anhydrase family.</text>
</comment>
<feature type="binding site" evidence="6">
    <location>
        <position position="99"/>
    </location>
    <ligand>
        <name>Zn(2+)</name>
        <dbReference type="ChEBI" id="CHEBI:29105"/>
    </ligand>
</feature>
<protein>
    <recommendedName>
        <fullName evidence="2">carbonic anhydrase</fullName>
        <ecNumber evidence="2">4.2.1.1</ecNumber>
    </recommendedName>
</protein>
<reference evidence="7 8" key="1">
    <citation type="submission" date="2019-10" db="EMBL/GenBank/DDBJ databases">
        <title>Bacillus aerolatum sp. nov., isolated from bioaerosol of sport playgrounds.</title>
        <authorList>
            <person name="Chen P."/>
            <person name="Zhang G."/>
        </authorList>
    </citation>
    <scope>NUCLEOTIDE SEQUENCE [LARGE SCALE GENOMIC DNA]</scope>
    <source>
        <strain evidence="7 8">CX253</strain>
    </source>
</reference>
<dbReference type="InterPro" id="IPR036874">
    <property type="entry name" value="Carbonic_anhydrase_sf"/>
</dbReference>
<dbReference type="GO" id="GO:0008270">
    <property type="term" value="F:zinc ion binding"/>
    <property type="evidence" value="ECO:0007669"/>
    <property type="project" value="InterPro"/>
</dbReference>
<organism evidence="7 8">
    <name type="scientific">Bacillus aerolatus</name>
    <dbReference type="NCBI Taxonomy" id="2653354"/>
    <lineage>
        <taxon>Bacteria</taxon>
        <taxon>Bacillati</taxon>
        <taxon>Bacillota</taxon>
        <taxon>Bacilli</taxon>
        <taxon>Bacillales</taxon>
        <taxon>Bacillaceae</taxon>
        <taxon>Bacillus</taxon>
    </lineage>
</organism>
<dbReference type="Pfam" id="PF00484">
    <property type="entry name" value="Pro_CA"/>
    <property type="match status" value="1"/>
</dbReference>
<dbReference type="GO" id="GO:0004089">
    <property type="term" value="F:carbonate dehydratase activity"/>
    <property type="evidence" value="ECO:0007669"/>
    <property type="project" value="UniProtKB-EC"/>
</dbReference>
<feature type="binding site" evidence="6">
    <location>
        <position position="40"/>
    </location>
    <ligand>
        <name>Zn(2+)</name>
        <dbReference type="ChEBI" id="CHEBI:29105"/>
    </ligand>
</feature>
<dbReference type="EC" id="4.2.1.1" evidence="2"/>
<evidence type="ECO:0000256" key="3">
    <source>
        <dbReference type="ARBA" id="ARBA00022723"/>
    </source>
</evidence>
<keyword evidence="3 6" id="KW-0479">Metal-binding</keyword>
<evidence type="ECO:0000256" key="6">
    <source>
        <dbReference type="PIRSR" id="PIRSR601765-1"/>
    </source>
</evidence>
<evidence type="ECO:0000256" key="1">
    <source>
        <dbReference type="ARBA" id="ARBA00006217"/>
    </source>
</evidence>
<dbReference type="PANTHER" id="PTHR43175">
    <property type="entry name" value="CARBONIC ANHYDRASE"/>
    <property type="match status" value="1"/>
</dbReference>
<feature type="binding site" evidence="6">
    <location>
        <position position="96"/>
    </location>
    <ligand>
        <name>Zn(2+)</name>
        <dbReference type="ChEBI" id="CHEBI:29105"/>
    </ligand>
</feature>
<dbReference type="InterPro" id="IPR001765">
    <property type="entry name" value="Carbonic_anhydrase"/>
</dbReference>
<dbReference type="SUPFAM" id="SSF53056">
    <property type="entry name" value="beta-carbonic anhydrase, cab"/>
    <property type="match status" value="1"/>
</dbReference>
<dbReference type="EMBL" id="WEIO01000009">
    <property type="protein sequence ID" value="KAB7705382.1"/>
    <property type="molecule type" value="Genomic_DNA"/>
</dbReference>
<dbReference type="Gene3D" id="3.40.1050.10">
    <property type="entry name" value="Carbonic anhydrase"/>
    <property type="match status" value="1"/>
</dbReference>
<feature type="binding site" evidence="6">
    <location>
        <position position="38"/>
    </location>
    <ligand>
        <name>Zn(2+)</name>
        <dbReference type="ChEBI" id="CHEBI:29105"/>
    </ligand>
</feature>
<sequence length="191" mass="21202">MTLLEEVLSFNKNFVSSKMYEEFATDKFPDKRVVILTCMDTRLVELVTRAMNFKNGDVKVVRNAGAIVNHPFGSIMRSLLVAVYQLKADEVLIVGHHDCGMSTLSSDAILSDMKERGVQQNTIDTLRNAGIEVDQWLQGFDSVEESVTHSVHMVKQHPLMVSDIPVHGLVIDPGTGKLDLVVDGYEKEAAL</sequence>
<evidence type="ECO:0000313" key="8">
    <source>
        <dbReference type="Proteomes" id="UP000429595"/>
    </source>
</evidence>
<evidence type="ECO:0000256" key="5">
    <source>
        <dbReference type="ARBA" id="ARBA00048348"/>
    </source>
</evidence>
<evidence type="ECO:0000313" key="7">
    <source>
        <dbReference type="EMBL" id="KAB7705382.1"/>
    </source>
</evidence>
<gene>
    <name evidence="7" type="ORF">F9802_14890</name>
</gene>
<name>A0A6I1FI76_9BACI</name>
<proteinExistence type="inferred from homology"/>
<dbReference type="SMART" id="SM00947">
    <property type="entry name" value="Pro_CA"/>
    <property type="match status" value="1"/>
</dbReference>
<comment type="caution">
    <text evidence="7">The sequence shown here is derived from an EMBL/GenBank/DDBJ whole genome shotgun (WGS) entry which is preliminary data.</text>
</comment>